<evidence type="ECO:0000256" key="9">
    <source>
        <dbReference type="ARBA" id="ARBA00037230"/>
    </source>
</evidence>
<evidence type="ECO:0000256" key="8">
    <source>
        <dbReference type="ARBA" id="ARBA00023136"/>
    </source>
</evidence>
<dbReference type="PRINTS" id="PR01411">
    <property type="entry name" value="CCMFBIOGNSIS"/>
</dbReference>
<gene>
    <name evidence="13" type="primary">ccmF</name>
    <name evidence="13" type="ORF">BN1079_00185</name>
</gene>
<dbReference type="InterPro" id="IPR032523">
    <property type="entry name" value="CcmF_C"/>
</dbReference>
<evidence type="ECO:0000256" key="2">
    <source>
        <dbReference type="ARBA" id="ARBA00009186"/>
    </source>
</evidence>
<dbReference type="NCBIfam" id="NF007691">
    <property type="entry name" value="PRK10369.1"/>
    <property type="match status" value="1"/>
</dbReference>
<protein>
    <submittedName>
        <fullName evidence="13">Cytochrome C-type biogenesis protein CcmF</fullName>
    </submittedName>
</protein>
<feature type="transmembrane region" description="Helical" evidence="10">
    <location>
        <begin position="178"/>
        <end position="198"/>
    </location>
</feature>
<dbReference type="PANTHER" id="PTHR43653">
    <property type="entry name" value="CYTOCHROME C ASSEMBLY PROTEIN-RELATED"/>
    <property type="match status" value="1"/>
</dbReference>
<feature type="transmembrane region" description="Helical" evidence="10">
    <location>
        <begin position="250"/>
        <end position="266"/>
    </location>
</feature>
<feature type="transmembrane region" description="Helical" evidence="10">
    <location>
        <begin position="421"/>
        <end position="443"/>
    </location>
</feature>
<dbReference type="InterPro" id="IPR003567">
    <property type="entry name" value="Cyt_c_biogenesis"/>
</dbReference>
<keyword evidence="4" id="KW-0997">Cell inner membrane</keyword>
<comment type="similarity">
    <text evidence="2">Belongs to the CcmF/CycK/Ccl1/NrfE/CcsA family.</text>
</comment>
<dbReference type="AlphaFoldDB" id="A0A078LPD4"/>
<dbReference type="Proteomes" id="UP000053902">
    <property type="component" value="Unassembled WGS sequence"/>
</dbReference>
<feature type="transmembrane region" description="Helical" evidence="10">
    <location>
        <begin position="210"/>
        <end position="230"/>
    </location>
</feature>
<dbReference type="InterPro" id="IPR003568">
    <property type="entry name" value="Cyt_c_biogenesis_CcmF"/>
</dbReference>
<dbReference type="PRINTS" id="PR01410">
    <property type="entry name" value="CCBIOGENESIS"/>
</dbReference>
<feature type="transmembrane region" description="Helical" evidence="10">
    <location>
        <begin position="353"/>
        <end position="375"/>
    </location>
</feature>
<dbReference type="Pfam" id="PF16327">
    <property type="entry name" value="CcmF_C"/>
    <property type="match status" value="1"/>
</dbReference>
<dbReference type="GO" id="GO:0017004">
    <property type="term" value="P:cytochrome complex assembly"/>
    <property type="evidence" value="ECO:0007669"/>
    <property type="project" value="UniProtKB-KW"/>
</dbReference>
<keyword evidence="6" id="KW-0201">Cytochrome c-type biogenesis</keyword>
<feature type="transmembrane region" description="Helical" evidence="10">
    <location>
        <begin position="395"/>
        <end position="414"/>
    </location>
</feature>
<feature type="transmembrane region" description="Helical" evidence="10">
    <location>
        <begin position="614"/>
        <end position="634"/>
    </location>
</feature>
<dbReference type="GO" id="GO:0005886">
    <property type="term" value="C:plasma membrane"/>
    <property type="evidence" value="ECO:0007669"/>
    <property type="project" value="UniProtKB-SubCell"/>
</dbReference>
<feature type="transmembrane region" description="Helical" evidence="10">
    <location>
        <begin position="121"/>
        <end position="142"/>
    </location>
</feature>
<keyword evidence="5 10" id="KW-0812">Transmembrane</keyword>
<dbReference type="PANTHER" id="PTHR43653:SF1">
    <property type="entry name" value="CYTOCHROME C-TYPE BIOGENESIS PROTEIN CCMF"/>
    <property type="match status" value="1"/>
</dbReference>
<feature type="transmembrane region" description="Helical" evidence="10">
    <location>
        <begin position="41"/>
        <end position="62"/>
    </location>
</feature>
<dbReference type="EMBL" id="CCSF01000001">
    <property type="protein sequence ID" value="CDZ92914.1"/>
    <property type="molecule type" value="Genomic_DNA"/>
</dbReference>
<proteinExistence type="inferred from homology"/>
<evidence type="ECO:0000313" key="13">
    <source>
        <dbReference type="EMBL" id="CDZ92914.1"/>
    </source>
</evidence>
<comment type="subcellular location">
    <subcellularLocation>
        <location evidence="1">Cell inner membrane</location>
        <topology evidence="1">Multi-pass membrane protein</topology>
    </subcellularLocation>
</comment>
<dbReference type="Pfam" id="PF01578">
    <property type="entry name" value="Cytochrom_C_asm"/>
    <property type="match status" value="1"/>
</dbReference>
<evidence type="ECO:0000256" key="7">
    <source>
        <dbReference type="ARBA" id="ARBA00022989"/>
    </source>
</evidence>
<feature type="transmembrane region" description="Helical" evidence="10">
    <location>
        <begin position="6"/>
        <end position="29"/>
    </location>
</feature>
<dbReference type="GO" id="GO:0020037">
    <property type="term" value="F:heme binding"/>
    <property type="evidence" value="ECO:0007669"/>
    <property type="project" value="InterPro"/>
</dbReference>
<dbReference type="RefSeq" id="WP_037021653.1">
    <property type="nucleotide sequence ID" value="NZ_CCSF01000001.1"/>
</dbReference>
<keyword evidence="7 10" id="KW-1133">Transmembrane helix</keyword>
<evidence type="ECO:0000256" key="4">
    <source>
        <dbReference type="ARBA" id="ARBA00022519"/>
    </source>
</evidence>
<comment type="function">
    <text evidence="9">Required for the biogenesis of c-type cytochromes. Possible subunit of a heme lyase.</text>
</comment>
<evidence type="ECO:0000256" key="6">
    <source>
        <dbReference type="ARBA" id="ARBA00022748"/>
    </source>
</evidence>
<sequence length="657" mass="71952">MIPELGHLAMILALCLAVVQGTLPLIGAWRGDHQWMSLAQPAAWGQFAFLGFSFACLTYAFMVDDFSVAYVAHNSNSALPWYYKFSAVWGAHEGSLLLWAFILAGWTFAVAIFSRQLPEDMLARVLGVMGLISIGFLLFLIVTSNPFERYLPQSPMDGRDLNPLLQDFGLIVHPPMLYMGYVGFSVAFSFAIAALLGGRLDAAWARWSRPWTLVAWAFLGAGIALGSWWAYYELGWGGWWFWDPVENASFMPWLVGTALIHSLAVTEKRGVFKSWTVLLAIAAFSLSLLGTFLVRSGVLTSVHAFATDPERGVFILAFLLLVVGGSLTLFALRAPVVKSRVGFGLWSRETLLLVNNLLLVVATAMILLGTLYPLLLDALSDTKLSVGPPYFNAMFLPLMAALMLALAVGVLVRWKDTPVKWLMSMLTPVLITSAVLGGLGSVLLGDFHWAVLAVCLLAAWVVLAGVRDILDKTRHKGLIKGIRSLAPSYWGMQLGHLGLAVCAIGVVLVSQNSSERDLRLAPGESLELGGYSFVFEGAQHFDGPNFTSDKGTIRVFDGDKQIAVLHPEKRLYTVQQMPMTEAGIDAGFTRDLYVALGEPLENGAWAVRVHIKPFVRWIWLGALLMSLGGVLSACDRRYRVKVKVRVREALGLAQQGA</sequence>
<feature type="domain" description="Cytochrome c assembly protein" evidence="11">
    <location>
        <begin position="89"/>
        <end position="296"/>
    </location>
</feature>
<feature type="transmembrane region" description="Helical" evidence="10">
    <location>
        <begin position="313"/>
        <end position="332"/>
    </location>
</feature>
<keyword evidence="8 10" id="KW-0472">Membrane</keyword>
<keyword evidence="3" id="KW-1003">Cell membrane</keyword>
<evidence type="ECO:0000256" key="10">
    <source>
        <dbReference type="SAM" id="Phobius"/>
    </source>
</evidence>
<dbReference type="OrthoDB" id="9761451at2"/>
<feature type="transmembrane region" description="Helical" evidence="10">
    <location>
        <begin position="449"/>
        <end position="470"/>
    </location>
</feature>
<name>A0A078LPD4_9PSED</name>
<evidence type="ECO:0000259" key="11">
    <source>
        <dbReference type="Pfam" id="PF01578"/>
    </source>
</evidence>
<dbReference type="HOGENOM" id="CLU_015041_3_0_6"/>
<evidence type="ECO:0000256" key="3">
    <source>
        <dbReference type="ARBA" id="ARBA00022475"/>
    </source>
</evidence>
<evidence type="ECO:0000256" key="1">
    <source>
        <dbReference type="ARBA" id="ARBA00004429"/>
    </source>
</evidence>
<dbReference type="InterPro" id="IPR002541">
    <property type="entry name" value="Cyt_c_assembly"/>
</dbReference>
<evidence type="ECO:0000313" key="14">
    <source>
        <dbReference type="Proteomes" id="UP000053902"/>
    </source>
</evidence>
<evidence type="ECO:0000256" key="5">
    <source>
        <dbReference type="ARBA" id="ARBA00022692"/>
    </source>
</evidence>
<feature type="transmembrane region" description="Helical" evidence="10">
    <location>
        <begin position="275"/>
        <end position="293"/>
    </location>
</feature>
<feature type="transmembrane region" description="Helical" evidence="10">
    <location>
        <begin position="96"/>
        <end position="114"/>
    </location>
</feature>
<evidence type="ECO:0000259" key="12">
    <source>
        <dbReference type="Pfam" id="PF16327"/>
    </source>
</evidence>
<organism evidence="13 14">
    <name type="scientific">Pseudomonas saudiphocaensis</name>
    <dbReference type="NCBI Taxonomy" id="1499686"/>
    <lineage>
        <taxon>Bacteria</taxon>
        <taxon>Pseudomonadati</taxon>
        <taxon>Pseudomonadota</taxon>
        <taxon>Gammaproteobacteria</taxon>
        <taxon>Pseudomonadales</taxon>
        <taxon>Pseudomonadaceae</taxon>
        <taxon>Pseudomonas</taxon>
    </lineage>
</organism>
<dbReference type="eggNOG" id="COG1138">
    <property type="taxonomic scope" value="Bacteria"/>
</dbReference>
<dbReference type="NCBIfam" id="TIGR00353">
    <property type="entry name" value="nrfE"/>
    <property type="match status" value="1"/>
</dbReference>
<keyword evidence="14" id="KW-1185">Reference proteome</keyword>
<dbReference type="STRING" id="1499686.BN1079_00185"/>
<accession>A0A078LPD4</accession>
<feature type="domain" description="Cytochrome c-type biogenesis protein CcmF C-terminal" evidence="12">
    <location>
        <begin position="316"/>
        <end position="636"/>
    </location>
</feature>
<dbReference type="GO" id="GO:0015232">
    <property type="term" value="F:heme transmembrane transporter activity"/>
    <property type="evidence" value="ECO:0007669"/>
    <property type="project" value="InterPro"/>
</dbReference>
<reference evidence="13 14" key="1">
    <citation type="submission" date="2014-07" db="EMBL/GenBank/DDBJ databases">
        <authorList>
            <person name="Urmite Genomes Urmite Genomes"/>
        </authorList>
    </citation>
    <scope>NUCLEOTIDE SEQUENCE [LARGE SCALE GENOMIC DNA]</scope>
    <source>
        <strain evidence="13 14">20_BN</strain>
    </source>
</reference>
<feature type="transmembrane region" description="Helical" evidence="10">
    <location>
        <begin position="490"/>
        <end position="510"/>
    </location>
</feature>